<dbReference type="STRING" id="351656.Xvie_01060"/>
<dbReference type="Proteomes" id="UP000194350">
    <property type="component" value="Unassembled WGS sequence"/>
</dbReference>
<gene>
    <name evidence="1" type="ORF">Xvie_01060</name>
</gene>
<protein>
    <submittedName>
        <fullName evidence="1">Uncharacterized protein</fullName>
    </submittedName>
</protein>
<dbReference type="OrthoDB" id="4763442at2"/>
<dbReference type="EMBL" id="MUBJ01000003">
    <property type="protein sequence ID" value="OTA17666.1"/>
    <property type="molecule type" value="Genomic_DNA"/>
</dbReference>
<sequence length="209" mass="24360">MNRNEILSEELNKKQQAILWRQRLFEAESGLNKYLIELKGGVFFDEWIQIKKEIYESIPTSFEPTLWKKAFFNAQALMEKFVVNHFGHDDIELWANFNATIHMIVEIPRLPGPLGPLERFRQQLELYQSEMKFFQIDQNRATLNITRCGIWKYRELARSNGVVITLKSPCEYCTVATNANITAKGYKADFELLDTNGVRGCSWTVQNSL</sequence>
<organism evidence="1 2">
    <name type="scientific">Xenorhabdus vietnamensis</name>
    <dbReference type="NCBI Taxonomy" id="351656"/>
    <lineage>
        <taxon>Bacteria</taxon>
        <taxon>Pseudomonadati</taxon>
        <taxon>Pseudomonadota</taxon>
        <taxon>Gammaproteobacteria</taxon>
        <taxon>Enterobacterales</taxon>
        <taxon>Morganellaceae</taxon>
        <taxon>Xenorhabdus</taxon>
    </lineage>
</organism>
<dbReference type="RefSeq" id="WP_086108291.1">
    <property type="nucleotide sequence ID" value="NZ_CAWNGD010000073.1"/>
</dbReference>
<name>A0A1Y2SI37_9GAMM</name>
<proteinExistence type="predicted"/>
<evidence type="ECO:0000313" key="2">
    <source>
        <dbReference type="Proteomes" id="UP000194350"/>
    </source>
</evidence>
<evidence type="ECO:0000313" key="1">
    <source>
        <dbReference type="EMBL" id="OTA17666.1"/>
    </source>
</evidence>
<comment type="caution">
    <text evidence="1">The sequence shown here is derived from an EMBL/GenBank/DDBJ whole genome shotgun (WGS) entry which is preliminary data.</text>
</comment>
<accession>A0A1Y2SI37</accession>
<dbReference type="AlphaFoldDB" id="A0A1Y2SI37"/>
<reference evidence="1 2" key="1">
    <citation type="submission" date="2016-10" db="EMBL/GenBank/DDBJ databases">
        <title>Systematic genetic and metabolomic analysis of Xenorhabdus and Photorhabdus spp., highlights the requirements for a dual symbiotic and pathogenic life style.</title>
        <authorList>
            <person name="Tobias N.J."/>
            <person name="Wolff H."/>
            <person name="Djahanschiri B."/>
            <person name="Pidot S.J."/>
            <person name="Stinear T.P."/>
            <person name="Ebersberger I."/>
            <person name="Bode H.B."/>
        </authorList>
    </citation>
    <scope>NUCLEOTIDE SEQUENCE [LARGE SCALE GENOMIC DNA]</scope>
    <source>
        <strain evidence="1 2">DSM 22392</strain>
    </source>
</reference>
<keyword evidence="2" id="KW-1185">Reference proteome</keyword>